<dbReference type="EMBL" id="MKCT01000001">
    <property type="protein sequence ID" value="OHX21701.1"/>
    <property type="molecule type" value="Genomic_DNA"/>
</dbReference>
<protein>
    <submittedName>
        <fullName evidence="1">Uncharacterized protein</fullName>
    </submittedName>
</protein>
<reference evidence="1 2" key="1">
    <citation type="submission" date="2016-09" db="EMBL/GenBank/DDBJ databases">
        <title>Chromobacterium muskegensis sp. nov., an insecticidal bacterium isolated from Sphagnum bogs.</title>
        <authorList>
            <person name="Sparks M.E."/>
            <person name="Blackburn M.B."/>
            <person name="Gundersen-Rindal D.E."/>
            <person name="Mitchell A."/>
            <person name="Farrar R."/>
            <person name="Kuhar D."/>
        </authorList>
    </citation>
    <scope>NUCLEOTIDE SEQUENCE [LARGE SCALE GENOMIC DNA]</scope>
    <source>
        <strain evidence="1 2">14B-1</strain>
    </source>
</reference>
<name>A0ABX3CH81_9NEIS</name>
<organism evidence="1 2">
    <name type="scientific">Chromobacterium sphagni</name>
    <dbReference type="NCBI Taxonomy" id="1903179"/>
    <lineage>
        <taxon>Bacteria</taxon>
        <taxon>Pseudomonadati</taxon>
        <taxon>Pseudomonadota</taxon>
        <taxon>Betaproteobacteria</taxon>
        <taxon>Neisseriales</taxon>
        <taxon>Chromobacteriaceae</taxon>
        <taxon>Chromobacterium</taxon>
    </lineage>
</organism>
<dbReference type="Proteomes" id="UP000180280">
    <property type="component" value="Unassembled WGS sequence"/>
</dbReference>
<keyword evidence="2" id="KW-1185">Reference proteome</keyword>
<sequence length="114" mass="12799">MIANQAVHELRHQRHAPTLHRQVREVLKPGALYPMRDHFAGDGGMANAERYLTVDEQRAARFCRSGIAVAPGRLGFVSRPITLVIWPRLSFNPLSLPLDRHINPDVGWPSAPFS</sequence>
<comment type="caution">
    <text evidence="1">The sequence shown here is derived from an EMBL/GenBank/DDBJ whole genome shotgun (WGS) entry which is preliminary data.</text>
</comment>
<accession>A0ABX3CH81</accession>
<dbReference type="RefSeq" id="WP_071111654.1">
    <property type="nucleotide sequence ID" value="NZ_MKCT01000001.1"/>
</dbReference>
<gene>
    <name evidence="1" type="ORF">BI344_04115</name>
</gene>
<evidence type="ECO:0000313" key="1">
    <source>
        <dbReference type="EMBL" id="OHX21701.1"/>
    </source>
</evidence>
<proteinExistence type="predicted"/>
<evidence type="ECO:0000313" key="2">
    <source>
        <dbReference type="Proteomes" id="UP000180280"/>
    </source>
</evidence>